<keyword evidence="8" id="KW-0129">CBS domain</keyword>
<sequence length="613" mass="69107">MLALDLGVFQRKAHVISMREALGWFGVWTGLALIFNIGVILFHDRGSEAGLEFFTGFIVEKALSVDNIFVFILIFGYFKVPQVFQHKVLFWGIVGAIALRICFILGGLALLERFHWMVYVFGSFLLITGISMMRRKESHTDPGKSWGVRLFRKFLPVSDQYDGNRFFTRVNGKLMATPLFLVLIAVESSDIIFAVDSIPAIFAITEDPFIVYTSNIFAMLGLRALYFAVAGFMKMFHFLHYGFASIILILGTKMLLSDVYKVPVALSLVLIMVILLVCVIVSLMRPRQGDLKMMFERPERLGLLPFRRLLLIENIVDMGEVTVRDAMRFRSSVRSLCLEHTWEENLKLIRESRYSRYPVAQAVGDRPFGVLHVKDFIMVAPGESMGPEVMKERARPYVELKESMPLEDALARFQRGNAHLGVVMDDKNSWTGIITLEDVLEELVGKIGDEFDSERTGRSVSLAEGFVPERVVLGVEGLNLTDAIQHIMHHLPAEALPADRDAILEALMKREEVMSTYLGRGLAIPHARMKGLEAPVLFFGRSSEGVPVEGSMERVEILFILLTPDNLARHQPRLLADIVGVIDSDYVVERFKTAEKPEEIVEAFLAGQQVVLD</sequence>
<evidence type="ECO:0000256" key="5">
    <source>
        <dbReference type="ARBA" id="ARBA00022737"/>
    </source>
</evidence>
<evidence type="ECO:0000259" key="10">
    <source>
        <dbReference type="PROSITE" id="PS51094"/>
    </source>
</evidence>
<feature type="transmembrane region" description="Helical" evidence="9">
    <location>
        <begin position="262"/>
        <end position="284"/>
    </location>
</feature>
<dbReference type="SUPFAM" id="SSF54631">
    <property type="entry name" value="CBS-domain pair"/>
    <property type="match status" value="1"/>
</dbReference>
<dbReference type="InterPro" id="IPR005496">
    <property type="entry name" value="Integral_membrane_TerC"/>
</dbReference>
<evidence type="ECO:0000256" key="7">
    <source>
        <dbReference type="ARBA" id="ARBA00023136"/>
    </source>
</evidence>
<evidence type="ECO:0000256" key="1">
    <source>
        <dbReference type="ARBA" id="ARBA00004141"/>
    </source>
</evidence>
<comment type="similarity">
    <text evidence="2">Belongs to the UPF0053 family.</text>
</comment>
<comment type="similarity">
    <text evidence="3">Belongs to the TerC family.</text>
</comment>
<dbReference type="InterPro" id="IPR046342">
    <property type="entry name" value="CBS_dom_sf"/>
</dbReference>
<reference evidence="12 13" key="1">
    <citation type="submission" date="2018-06" db="EMBL/GenBank/DDBJ databases">
        <title>Genomic Encyclopedia of Type Strains, Phase IV (KMG-IV): sequencing the most valuable type-strain genomes for metagenomic binning, comparative biology and taxonomic classification.</title>
        <authorList>
            <person name="Goeker M."/>
        </authorList>
    </citation>
    <scope>NUCLEOTIDE SEQUENCE [LARGE SCALE GENOMIC DNA]</scope>
    <source>
        <strain evidence="12 13">DSM 25532</strain>
    </source>
</reference>
<dbReference type="Gene3D" id="3.10.580.10">
    <property type="entry name" value="CBS-domain"/>
    <property type="match status" value="1"/>
</dbReference>
<dbReference type="PANTHER" id="PTHR30238:SF0">
    <property type="entry name" value="THYLAKOID MEMBRANE PROTEIN TERC, CHLOROPLASTIC"/>
    <property type="match status" value="1"/>
</dbReference>
<organism evidence="12 13">
    <name type="scientific">Roseimicrobium gellanilyticum</name>
    <dbReference type="NCBI Taxonomy" id="748857"/>
    <lineage>
        <taxon>Bacteria</taxon>
        <taxon>Pseudomonadati</taxon>
        <taxon>Verrucomicrobiota</taxon>
        <taxon>Verrucomicrobiia</taxon>
        <taxon>Verrucomicrobiales</taxon>
        <taxon>Verrucomicrobiaceae</taxon>
        <taxon>Roseimicrobium</taxon>
    </lineage>
</organism>
<dbReference type="Pfam" id="PF00359">
    <property type="entry name" value="PTS_EIIA_2"/>
    <property type="match status" value="1"/>
</dbReference>
<feature type="transmembrane region" description="Helical" evidence="9">
    <location>
        <begin position="238"/>
        <end position="256"/>
    </location>
</feature>
<keyword evidence="5" id="KW-0677">Repeat</keyword>
<evidence type="ECO:0000256" key="3">
    <source>
        <dbReference type="ARBA" id="ARBA00007511"/>
    </source>
</evidence>
<evidence type="ECO:0000313" key="12">
    <source>
        <dbReference type="EMBL" id="RBP47737.1"/>
    </source>
</evidence>
<keyword evidence="13" id="KW-1185">Reference proteome</keyword>
<dbReference type="Pfam" id="PF00571">
    <property type="entry name" value="CBS"/>
    <property type="match status" value="1"/>
</dbReference>
<keyword evidence="7 9" id="KW-0472">Membrane</keyword>
<feature type="domain" description="PTS EIIA type-2" evidence="10">
    <location>
        <begin position="464"/>
        <end position="608"/>
    </location>
</feature>
<evidence type="ECO:0000256" key="8">
    <source>
        <dbReference type="PROSITE-ProRule" id="PRU00703"/>
    </source>
</evidence>
<feature type="domain" description="CBS" evidence="11">
    <location>
        <begin position="390"/>
        <end position="450"/>
    </location>
</feature>
<keyword evidence="6 9" id="KW-1133">Transmembrane helix</keyword>
<evidence type="ECO:0000256" key="9">
    <source>
        <dbReference type="SAM" id="Phobius"/>
    </source>
</evidence>
<dbReference type="InterPro" id="IPR002178">
    <property type="entry name" value="PTS_EIIA_type-2_dom"/>
</dbReference>
<feature type="transmembrane region" description="Helical" evidence="9">
    <location>
        <begin position="54"/>
        <end position="76"/>
    </location>
</feature>
<gene>
    <name evidence="12" type="ORF">DES53_101536</name>
</gene>
<feature type="transmembrane region" description="Helical" evidence="9">
    <location>
        <begin position="116"/>
        <end position="133"/>
    </location>
</feature>
<accession>A0A366HUG6</accession>
<feature type="transmembrane region" description="Helical" evidence="9">
    <location>
        <begin position="179"/>
        <end position="203"/>
    </location>
</feature>
<evidence type="ECO:0000256" key="2">
    <source>
        <dbReference type="ARBA" id="ARBA00006337"/>
    </source>
</evidence>
<feature type="transmembrane region" description="Helical" evidence="9">
    <location>
        <begin position="88"/>
        <end position="110"/>
    </location>
</feature>
<dbReference type="PROSITE" id="PS51094">
    <property type="entry name" value="PTS_EIIA_TYPE_2"/>
    <property type="match status" value="1"/>
</dbReference>
<feature type="transmembrane region" description="Helical" evidence="9">
    <location>
        <begin position="209"/>
        <end position="226"/>
    </location>
</feature>
<dbReference type="Gene3D" id="3.40.930.10">
    <property type="entry name" value="Mannitol-specific EII, Chain A"/>
    <property type="match status" value="1"/>
</dbReference>
<evidence type="ECO:0000259" key="11">
    <source>
        <dbReference type="PROSITE" id="PS51371"/>
    </source>
</evidence>
<dbReference type="PROSITE" id="PS00372">
    <property type="entry name" value="PTS_EIIA_TYPE_2_HIS"/>
    <property type="match status" value="1"/>
</dbReference>
<dbReference type="CDD" id="cd04590">
    <property type="entry name" value="CBS_pair_CorC_HlyC_assoc"/>
    <property type="match status" value="1"/>
</dbReference>
<dbReference type="InterPro" id="IPR022369">
    <property type="entry name" value="Integral_membrane_TerC_rswitch"/>
</dbReference>
<keyword evidence="4 9" id="KW-0812">Transmembrane</keyword>
<dbReference type="Proteomes" id="UP000253426">
    <property type="component" value="Unassembled WGS sequence"/>
</dbReference>
<proteinExistence type="inferred from homology"/>
<dbReference type="SUPFAM" id="SSF55804">
    <property type="entry name" value="Phoshotransferase/anion transport protein"/>
    <property type="match status" value="1"/>
</dbReference>
<dbReference type="GO" id="GO:0016020">
    <property type="term" value="C:membrane"/>
    <property type="evidence" value="ECO:0007669"/>
    <property type="project" value="UniProtKB-SubCell"/>
</dbReference>
<dbReference type="InterPro" id="IPR000644">
    <property type="entry name" value="CBS_dom"/>
</dbReference>
<dbReference type="CDD" id="cd00211">
    <property type="entry name" value="PTS_IIA_fru"/>
    <property type="match status" value="1"/>
</dbReference>
<name>A0A366HUG6_9BACT</name>
<dbReference type="InterPro" id="IPR016152">
    <property type="entry name" value="PTrfase/Anion_transptr"/>
</dbReference>
<dbReference type="AlphaFoldDB" id="A0A366HUG6"/>
<dbReference type="PROSITE" id="PS51371">
    <property type="entry name" value="CBS"/>
    <property type="match status" value="1"/>
</dbReference>
<comment type="caution">
    <text evidence="12">The sequence shown here is derived from an EMBL/GenBank/DDBJ whole genome shotgun (WGS) entry which is preliminary data.</text>
</comment>
<evidence type="ECO:0000313" key="13">
    <source>
        <dbReference type="Proteomes" id="UP000253426"/>
    </source>
</evidence>
<dbReference type="PANTHER" id="PTHR30238">
    <property type="entry name" value="MEMBRANE BOUND PREDICTED REDOX MODULATOR"/>
    <property type="match status" value="1"/>
</dbReference>
<evidence type="ECO:0000256" key="4">
    <source>
        <dbReference type="ARBA" id="ARBA00022692"/>
    </source>
</evidence>
<protein>
    <submittedName>
        <fullName evidence="12">Tellurite resistance protein TerC</fullName>
    </submittedName>
</protein>
<dbReference type="Pfam" id="PF03741">
    <property type="entry name" value="TerC"/>
    <property type="match status" value="1"/>
</dbReference>
<dbReference type="EMBL" id="QNRR01000001">
    <property type="protein sequence ID" value="RBP47737.1"/>
    <property type="molecule type" value="Genomic_DNA"/>
</dbReference>
<dbReference type="InterPro" id="IPR044751">
    <property type="entry name" value="Ion_transp-like_CBS"/>
</dbReference>
<comment type="subcellular location">
    <subcellularLocation>
        <location evidence="1">Membrane</location>
        <topology evidence="1">Multi-pass membrane protein</topology>
    </subcellularLocation>
</comment>
<evidence type="ECO:0000256" key="6">
    <source>
        <dbReference type="ARBA" id="ARBA00022989"/>
    </source>
</evidence>
<dbReference type="NCBIfam" id="TIGR03718">
    <property type="entry name" value="R_switched_Alx"/>
    <property type="match status" value="1"/>
</dbReference>
<feature type="transmembrane region" description="Helical" evidence="9">
    <location>
        <begin position="21"/>
        <end position="42"/>
    </location>
</feature>